<evidence type="ECO:0000313" key="2">
    <source>
        <dbReference type="EMBL" id="QBH85112.1"/>
    </source>
</evidence>
<name>A0A481TWU4_HHV2</name>
<sequence>MMSVLGWAPEACVRKQRPHAGARSLKRAPANSRLWAISSAYSCLCVRQALWSMRWASSSSTMARLVRFLTRPAPGNVCVLLASCTPNSSPQMILNSDSACSVSLTDPRGGQPLRASATRLTASSDSKGPSVTLQWPSSNTSCM</sequence>
<feature type="region of interest" description="Disordered" evidence="1">
    <location>
        <begin position="119"/>
        <end position="143"/>
    </location>
</feature>
<organism evidence="2">
    <name type="scientific">Human herpesvirus 2</name>
    <name type="common">HHV-2</name>
    <name type="synonym">Human herpes simplex virus 2</name>
    <dbReference type="NCBI Taxonomy" id="10310"/>
    <lineage>
        <taxon>Viruses</taxon>
        <taxon>Duplodnaviria</taxon>
        <taxon>Heunggongvirae</taxon>
        <taxon>Peploviricota</taxon>
        <taxon>Herviviricetes</taxon>
        <taxon>Herpesvirales</taxon>
        <taxon>Orthoherpesviridae</taxon>
        <taxon>Alphaherpesvirinae</taxon>
        <taxon>Simplexvirus</taxon>
        <taxon>Simplexvirus humanalpha2</taxon>
    </lineage>
</organism>
<dbReference type="EMBL" id="MH790660">
    <property type="protein sequence ID" value="QBH85112.1"/>
    <property type="molecule type" value="Genomic_DNA"/>
</dbReference>
<organismHost>
    <name type="scientific">Homo sapiens</name>
    <name type="common">Human</name>
    <dbReference type="NCBI Taxonomy" id="9606"/>
</organismHost>
<proteinExistence type="predicted"/>
<protein>
    <submittedName>
        <fullName evidence="2">Uncharacterized protein</fullName>
    </submittedName>
</protein>
<reference evidence="2" key="1">
    <citation type="submission" date="2018-08" db="EMBL/GenBank/DDBJ databases">
        <title>HSV2 whole genome sequences from clinical isolates.</title>
        <authorList>
            <person name="Roychoudhury P."/>
            <person name="Greninger A.L."/>
            <person name="Jerome K.R."/>
            <person name="Johnston C."/>
            <person name="Wald A."/>
            <person name="Xie H."/>
        </authorList>
    </citation>
    <scope>NUCLEOTIDE SEQUENCE</scope>
    <source>
        <strain evidence="2">2008-483</strain>
    </source>
</reference>
<evidence type="ECO:0000256" key="1">
    <source>
        <dbReference type="SAM" id="MobiDB-lite"/>
    </source>
</evidence>
<accession>A0A481TWU4</accession>